<keyword evidence="6" id="KW-0679">Respiratory chain</keyword>
<dbReference type="InterPro" id="IPR009056">
    <property type="entry name" value="Cyt_c-like_dom"/>
</dbReference>
<dbReference type="Gene3D" id="2.60.40.420">
    <property type="entry name" value="Cupredoxins - blue copper proteins"/>
    <property type="match status" value="1"/>
</dbReference>
<dbReference type="SUPFAM" id="SSF46626">
    <property type="entry name" value="Cytochrome c"/>
    <property type="match status" value="1"/>
</dbReference>
<keyword evidence="13" id="KW-0186">Copper</keyword>
<feature type="transmembrane region" description="Helical" evidence="19">
    <location>
        <begin position="64"/>
        <end position="82"/>
    </location>
</feature>
<dbReference type="EMBL" id="QCYH01000014">
    <property type="protein sequence ID" value="PVA08899.1"/>
    <property type="molecule type" value="Genomic_DNA"/>
</dbReference>
<evidence type="ECO:0000256" key="13">
    <source>
        <dbReference type="ARBA" id="ARBA00023008"/>
    </source>
</evidence>
<evidence type="ECO:0000259" key="21">
    <source>
        <dbReference type="PROSITE" id="PS51007"/>
    </source>
</evidence>
<proteinExistence type="inferred from homology"/>
<evidence type="ECO:0000256" key="8">
    <source>
        <dbReference type="ARBA" id="ARBA00022723"/>
    </source>
</evidence>
<evidence type="ECO:0000313" key="22">
    <source>
        <dbReference type="EMBL" id="PVA08899.1"/>
    </source>
</evidence>
<dbReference type="PROSITE" id="PS00078">
    <property type="entry name" value="COX2"/>
    <property type="match status" value="1"/>
</dbReference>
<evidence type="ECO:0000256" key="12">
    <source>
        <dbReference type="ARBA" id="ARBA00023004"/>
    </source>
</evidence>
<keyword evidence="10" id="KW-0249">Electron transport</keyword>
<dbReference type="InterPro" id="IPR001505">
    <property type="entry name" value="Copper_CuA"/>
</dbReference>
<dbReference type="OrthoDB" id="9781261at2"/>
<dbReference type="GO" id="GO:0005507">
    <property type="term" value="F:copper ion binding"/>
    <property type="evidence" value="ECO:0007669"/>
    <property type="project" value="InterPro"/>
</dbReference>
<dbReference type="SUPFAM" id="SSF49503">
    <property type="entry name" value="Cupredoxins"/>
    <property type="match status" value="1"/>
</dbReference>
<dbReference type="GO" id="GO:0016020">
    <property type="term" value="C:membrane"/>
    <property type="evidence" value="ECO:0007669"/>
    <property type="project" value="UniProtKB-SubCell"/>
</dbReference>
<dbReference type="Proteomes" id="UP000244446">
    <property type="component" value="Unassembled WGS sequence"/>
</dbReference>
<comment type="subcellular location">
    <subcellularLocation>
        <location evidence="1">Membrane</location>
        <topology evidence="1">Multi-pass membrane protein</topology>
    </subcellularLocation>
</comment>
<dbReference type="AlphaFoldDB" id="A0A2T7G396"/>
<evidence type="ECO:0000256" key="4">
    <source>
        <dbReference type="ARBA" id="ARBA00022448"/>
    </source>
</evidence>
<dbReference type="Pfam" id="PF00034">
    <property type="entry name" value="Cytochrom_C"/>
    <property type="match status" value="1"/>
</dbReference>
<dbReference type="InterPro" id="IPR036909">
    <property type="entry name" value="Cyt_c-like_dom_sf"/>
</dbReference>
<evidence type="ECO:0000256" key="1">
    <source>
        <dbReference type="ARBA" id="ARBA00004141"/>
    </source>
</evidence>
<evidence type="ECO:0000256" key="3">
    <source>
        <dbReference type="ARBA" id="ARBA00012949"/>
    </source>
</evidence>
<evidence type="ECO:0000256" key="15">
    <source>
        <dbReference type="ARBA" id="ARBA00024688"/>
    </source>
</evidence>
<dbReference type="NCBIfam" id="TIGR02866">
    <property type="entry name" value="CoxB"/>
    <property type="match status" value="1"/>
</dbReference>
<dbReference type="GO" id="GO:0016491">
    <property type="term" value="F:oxidoreductase activity"/>
    <property type="evidence" value="ECO:0007669"/>
    <property type="project" value="InterPro"/>
</dbReference>
<dbReference type="PROSITE" id="PS50857">
    <property type="entry name" value="COX2_CUA"/>
    <property type="match status" value="1"/>
</dbReference>
<dbReference type="Gene3D" id="1.10.287.90">
    <property type="match status" value="1"/>
</dbReference>
<keyword evidence="7 19" id="KW-0812">Transmembrane</keyword>
<keyword evidence="9" id="KW-1278">Translocase</keyword>
<keyword evidence="5 18" id="KW-0349">Heme</keyword>
<comment type="catalytic activity">
    <reaction evidence="17">
        <text>4 Fe(II)-[cytochrome c] + O2 + 8 H(+)(in) = 4 Fe(III)-[cytochrome c] + 2 H2O + 4 H(+)(out)</text>
        <dbReference type="Rhea" id="RHEA:11436"/>
        <dbReference type="Rhea" id="RHEA-COMP:10350"/>
        <dbReference type="Rhea" id="RHEA-COMP:14399"/>
        <dbReference type="ChEBI" id="CHEBI:15377"/>
        <dbReference type="ChEBI" id="CHEBI:15378"/>
        <dbReference type="ChEBI" id="CHEBI:15379"/>
        <dbReference type="ChEBI" id="CHEBI:29033"/>
        <dbReference type="ChEBI" id="CHEBI:29034"/>
        <dbReference type="EC" id="7.1.1.9"/>
    </reaction>
</comment>
<dbReference type="GO" id="GO:0042773">
    <property type="term" value="P:ATP synthesis coupled electron transport"/>
    <property type="evidence" value="ECO:0007669"/>
    <property type="project" value="TreeGrafter"/>
</dbReference>
<name>A0A2T7G396_9RHOB</name>
<evidence type="ECO:0000256" key="16">
    <source>
        <dbReference type="ARBA" id="ARBA00031399"/>
    </source>
</evidence>
<keyword evidence="14 19" id="KW-0472">Membrane</keyword>
<comment type="function">
    <text evidence="15">Subunits I and II form the functional core of the enzyme complex. Electrons originating in cytochrome c are transferred via heme a and Cu(A) to the binuclear center formed by heme a3 and Cu(B).</text>
</comment>
<comment type="similarity">
    <text evidence="2">Belongs to the cytochrome c oxidase subunit 2 family.</text>
</comment>
<evidence type="ECO:0000313" key="23">
    <source>
        <dbReference type="Proteomes" id="UP000244446"/>
    </source>
</evidence>
<evidence type="ECO:0000256" key="18">
    <source>
        <dbReference type="PROSITE-ProRule" id="PRU00433"/>
    </source>
</evidence>
<evidence type="ECO:0000256" key="6">
    <source>
        <dbReference type="ARBA" id="ARBA00022660"/>
    </source>
</evidence>
<dbReference type="CDD" id="cd13915">
    <property type="entry name" value="CuRO_HCO_II_like_2"/>
    <property type="match status" value="1"/>
</dbReference>
<evidence type="ECO:0000256" key="10">
    <source>
        <dbReference type="ARBA" id="ARBA00022982"/>
    </source>
</evidence>
<sequence length="310" mass="33510">MSGAFWSRAGAHAESFDRLFAVLTGFSVLILLLVAGLIIGFSIRFRSGSKVTRHKVSRLVHREIEIGWIAATAIVALFFFWWTTSANLQQAGAPADAMEIHIEAKQWMWKASHPDGTRELSTLHVPAGRPVALYLNSQDVIHSFFVPAFRLKQDVVPGRTATMWFEADKPGTYPLLCAEYCGTGHSKMLGEIVVMEPGDFAAWLDSRPEGAGLIAAGRALFTSAGCSGCHAAGSAVHAPELAGLYGRQVPLADGRVVTADAAYIQDSILLPRRDIVAGYAPIMPDFADLLDEEEVAALVAYIRSLKGDTP</sequence>
<dbReference type="Gene3D" id="1.10.760.10">
    <property type="entry name" value="Cytochrome c-like domain"/>
    <property type="match status" value="1"/>
</dbReference>
<dbReference type="GO" id="GO:0004129">
    <property type="term" value="F:cytochrome-c oxidase activity"/>
    <property type="evidence" value="ECO:0007669"/>
    <property type="project" value="UniProtKB-EC"/>
</dbReference>
<dbReference type="InterPro" id="IPR002429">
    <property type="entry name" value="CcO_II-like_C"/>
</dbReference>
<dbReference type="PANTHER" id="PTHR22888:SF9">
    <property type="entry name" value="CYTOCHROME C OXIDASE SUBUNIT 2"/>
    <property type="match status" value="1"/>
</dbReference>
<evidence type="ECO:0000259" key="20">
    <source>
        <dbReference type="PROSITE" id="PS50857"/>
    </source>
</evidence>
<keyword evidence="8 18" id="KW-0479">Metal-binding</keyword>
<dbReference type="GO" id="GO:0020037">
    <property type="term" value="F:heme binding"/>
    <property type="evidence" value="ECO:0007669"/>
    <property type="project" value="InterPro"/>
</dbReference>
<comment type="caution">
    <text evidence="22">The sequence shown here is derived from an EMBL/GenBank/DDBJ whole genome shotgun (WGS) entry which is preliminary data.</text>
</comment>
<feature type="domain" description="Cytochrome c" evidence="21">
    <location>
        <begin position="212"/>
        <end position="306"/>
    </location>
</feature>
<evidence type="ECO:0000256" key="11">
    <source>
        <dbReference type="ARBA" id="ARBA00022989"/>
    </source>
</evidence>
<dbReference type="InterPro" id="IPR008972">
    <property type="entry name" value="Cupredoxin"/>
</dbReference>
<dbReference type="PANTHER" id="PTHR22888">
    <property type="entry name" value="CYTOCHROME C OXIDASE, SUBUNIT II"/>
    <property type="match status" value="1"/>
</dbReference>
<evidence type="ECO:0000256" key="14">
    <source>
        <dbReference type="ARBA" id="ARBA00023136"/>
    </source>
</evidence>
<keyword evidence="4" id="KW-0813">Transport</keyword>
<accession>A0A2T7G396</accession>
<dbReference type="InterPro" id="IPR036257">
    <property type="entry name" value="Cyt_c_oxidase_su2_TM_sf"/>
</dbReference>
<feature type="domain" description="Cytochrome oxidase subunit II copper A binding" evidence="20">
    <location>
        <begin position="95"/>
        <end position="206"/>
    </location>
</feature>
<dbReference type="InterPro" id="IPR045187">
    <property type="entry name" value="CcO_II"/>
</dbReference>
<gene>
    <name evidence="22" type="primary">coxB</name>
    <name evidence="22" type="ORF">DC366_16500</name>
</gene>
<dbReference type="EC" id="7.1.1.9" evidence="3"/>
<evidence type="ECO:0000256" key="17">
    <source>
        <dbReference type="ARBA" id="ARBA00047816"/>
    </source>
</evidence>
<dbReference type="SUPFAM" id="SSF81464">
    <property type="entry name" value="Cytochrome c oxidase subunit II-like, transmembrane region"/>
    <property type="match status" value="1"/>
</dbReference>
<keyword evidence="12 18" id="KW-0408">Iron</keyword>
<keyword evidence="23" id="KW-1185">Reference proteome</keyword>
<dbReference type="RefSeq" id="WP_108693322.1">
    <property type="nucleotide sequence ID" value="NZ_QCYH01000014.1"/>
</dbReference>
<organism evidence="22 23">
    <name type="scientific">Pelagivirga sediminicola</name>
    <dbReference type="NCBI Taxonomy" id="2170575"/>
    <lineage>
        <taxon>Bacteria</taxon>
        <taxon>Pseudomonadati</taxon>
        <taxon>Pseudomonadota</taxon>
        <taxon>Alphaproteobacteria</taxon>
        <taxon>Rhodobacterales</taxon>
        <taxon>Paracoccaceae</taxon>
        <taxon>Pelagivirga</taxon>
    </lineage>
</organism>
<dbReference type="InterPro" id="IPR014222">
    <property type="entry name" value="Cyt_c_oxidase_su2"/>
</dbReference>
<feature type="transmembrane region" description="Helical" evidence="19">
    <location>
        <begin position="20"/>
        <end position="43"/>
    </location>
</feature>
<dbReference type="Pfam" id="PF00116">
    <property type="entry name" value="COX2"/>
    <property type="match status" value="1"/>
</dbReference>
<evidence type="ECO:0000256" key="5">
    <source>
        <dbReference type="ARBA" id="ARBA00022617"/>
    </source>
</evidence>
<reference evidence="22 23" key="1">
    <citation type="submission" date="2018-04" db="EMBL/GenBank/DDBJ databases">
        <title>Pelagivirga bohaiensis gen. nov., sp. nov., a bacterium isolated from the Bohai Sea.</title>
        <authorList>
            <person name="Ji X."/>
        </authorList>
    </citation>
    <scope>NUCLEOTIDE SEQUENCE [LARGE SCALE GENOMIC DNA]</scope>
    <source>
        <strain evidence="22 23">BH-SD19</strain>
    </source>
</reference>
<evidence type="ECO:0000256" key="2">
    <source>
        <dbReference type="ARBA" id="ARBA00007866"/>
    </source>
</evidence>
<evidence type="ECO:0000256" key="7">
    <source>
        <dbReference type="ARBA" id="ARBA00022692"/>
    </source>
</evidence>
<dbReference type="PROSITE" id="PS51007">
    <property type="entry name" value="CYTC"/>
    <property type="match status" value="1"/>
</dbReference>
<evidence type="ECO:0000256" key="19">
    <source>
        <dbReference type="SAM" id="Phobius"/>
    </source>
</evidence>
<evidence type="ECO:0000256" key="9">
    <source>
        <dbReference type="ARBA" id="ARBA00022967"/>
    </source>
</evidence>
<protein>
    <recommendedName>
        <fullName evidence="3">cytochrome-c oxidase</fullName>
        <ecNumber evidence="3">7.1.1.9</ecNumber>
    </recommendedName>
    <alternativeName>
        <fullName evidence="16">Cytochrome aa3 subunit 2</fullName>
    </alternativeName>
</protein>
<keyword evidence="11 19" id="KW-1133">Transmembrane helix</keyword>